<reference evidence="2" key="1">
    <citation type="journal article" date="2021" name="Sci. Rep.">
        <title>Diploid genomic architecture of Nitzschia inconspicua, an elite biomass production diatom.</title>
        <authorList>
            <person name="Oliver A."/>
            <person name="Podell S."/>
            <person name="Pinowska A."/>
            <person name="Traller J.C."/>
            <person name="Smith S.R."/>
            <person name="McClure R."/>
            <person name="Beliaev A."/>
            <person name="Bohutskyi P."/>
            <person name="Hill E.A."/>
            <person name="Rabines A."/>
            <person name="Zheng H."/>
            <person name="Allen L.Z."/>
            <person name="Kuo A."/>
            <person name="Grigoriev I.V."/>
            <person name="Allen A.E."/>
            <person name="Hazlebeck D."/>
            <person name="Allen E.E."/>
        </authorList>
    </citation>
    <scope>NUCLEOTIDE SEQUENCE</scope>
    <source>
        <strain evidence="2">Hildebrandi</strain>
    </source>
</reference>
<comment type="caution">
    <text evidence="2">The sequence shown here is derived from an EMBL/GenBank/DDBJ whole genome shotgun (WGS) entry which is preliminary data.</text>
</comment>
<keyword evidence="3" id="KW-1185">Reference proteome</keyword>
<organism evidence="2 3">
    <name type="scientific">Nitzschia inconspicua</name>
    <dbReference type="NCBI Taxonomy" id="303405"/>
    <lineage>
        <taxon>Eukaryota</taxon>
        <taxon>Sar</taxon>
        <taxon>Stramenopiles</taxon>
        <taxon>Ochrophyta</taxon>
        <taxon>Bacillariophyta</taxon>
        <taxon>Bacillariophyceae</taxon>
        <taxon>Bacillariophycidae</taxon>
        <taxon>Bacillariales</taxon>
        <taxon>Bacillariaceae</taxon>
        <taxon>Nitzschia</taxon>
    </lineage>
</organism>
<dbReference type="Proteomes" id="UP000693970">
    <property type="component" value="Unassembled WGS sequence"/>
</dbReference>
<feature type="region of interest" description="Disordered" evidence="1">
    <location>
        <begin position="77"/>
        <end position="96"/>
    </location>
</feature>
<dbReference type="EMBL" id="JAGRRH010000007">
    <property type="protein sequence ID" value="KAG7367701.1"/>
    <property type="molecule type" value="Genomic_DNA"/>
</dbReference>
<evidence type="ECO:0000256" key="1">
    <source>
        <dbReference type="SAM" id="MobiDB-lite"/>
    </source>
</evidence>
<protein>
    <submittedName>
        <fullName evidence="2">Uncharacterized protein</fullName>
    </submittedName>
</protein>
<sequence length="142" mass="16143">MRRWPEVDCFSLHRRIELSMTTIESWYWKTLGGQYMAFLTSIPLDNRLGRKRPTNLIDRMEQSSDKKLPILRAAADYMPNDPRGIGVPTPSKTKTGDHPFGWLDGVTLCARTQSSASVSPQKRNPTNLPSFLQSAAFFWIGI</sequence>
<reference evidence="2" key="2">
    <citation type="submission" date="2021-04" db="EMBL/GenBank/DDBJ databases">
        <authorList>
            <person name="Podell S."/>
        </authorList>
    </citation>
    <scope>NUCLEOTIDE SEQUENCE</scope>
    <source>
        <strain evidence="2">Hildebrandi</strain>
    </source>
</reference>
<dbReference type="AlphaFoldDB" id="A0A9K3LV81"/>
<evidence type="ECO:0000313" key="3">
    <source>
        <dbReference type="Proteomes" id="UP000693970"/>
    </source>
</evidence>
<gene>
    <name evidence="2" type="ORF">IV203_030372</name>
</gene>
<accession>A0A9K3LV81</accession>
<proteinExistence type="predicted"/>
<evidence type="ECO:0000313" key="2">
    <source>
        <dbReference type="EMBL" id="KAG7367701.1"/>
    </source>
</evidence>
<name>A0A9K3LV81_9STRA</name>